<proteinExistence type="predicted"/>
<name>A0A1I1VCG3_9ACTN</name>
<sequence>MKAIICGAGIAGLTLARRLNTLGWHVVLLERAPGPRTQGYMMDFFGPGYDAAEAMGVLPRLHELGYQVSEACFVDRNGRTRARLDFERFSRAVNSRMVNIPRPDLELALRENLPTEVDLRFSVGPVHLDNRSDGVSVTLSDGRVLHADLLVGADGVHSTVRTLVFGDERNHLRYLGFHTAAFTFHDPEIHARLEDRYCLTDTVDRQIGLYGLRDDRVAVFAVHRTGDPALPTDRHTALLDNYGSLGWLVPDALAHCPPSENVYYDQVAQIETPRWHSGRVVLVGDACHAVSLLAGQGASLGLAGAYVLADRLRRAASIEDGLGDYERLWRPVVEEKQRTARGGVRWFLPHTTAQLTLRRLVLGLTRVPGVDRLVARSQTGKPVTTITELGQQGDSTTGCSARR</sequence>
<dbReference type="InterPro" id="IPR051704">
    <property type="entry name" value="FAD_aromatic-hydroxylase"/>
</dbReference>
<evidence type="ECO:0000313" key="3">
    <source>
        <dbReference type="Proteomes" id="UP000198716"/>
    </source>
</evidence>
<dbReference type="RefSeq" id="WP_092924827.1">
    <property type="nucleotide sequence ID" value="NZ_FOMZ01000003.1"/>
</dbReference>
<dbReference type="Proteomes" id="UP000198716">
    <property type="component" value="Unassembled WGS sequence"/>
</dbReference>
<evidence type="ECO:0000313" key="2">
    <source>
        <dbReference type="EMBL" id="SFD80646.1"/>
    </source>
</evidence>
<dbReference type="AlphaFoldDB" id="A0A1I1VCG3"/>
<dbReference type="PANTHER" id="PTHR46865:SF8">
    <property type="entry name" value="POSSIBLE OXIDOREDUCTASE"/>
    <property type="match status" value="1"/>
</dbReference>
<dbReference type="SUPFAM" id="SSF51905">
    <property type="entry name" value="FAD/NAD(P)-binding domain"/>
    <property type="match status" value="1"/>
</dbReference>
<dbReference type="InterPro" id="IPR002938">
    <property type="entry name" value="FAD-bd"/>
</dbReference>
<dbReference type="InterPro" id="IPR036188">
    <property type="entry name" value="FAD/NAD-bd_sf"/>
</dbReference>
<dbReference type="PANTHER" id="PTHR46865">
    <property type="entry name" value="OXIDOREDUCTASE-RELATED"/>
    <property type="match status" value="1"/>
</dbReference>
<dbReference type="EMBL" id="FOMZ01000003">
    <property type="protein sequence ID" value="SFD80646.1"/>
    <property type="molecule type" value="Genomic_DNA"/>
</dbReference>
<feature type="domain" description="FAD-binding" evidence="1">
    <location>
        <begin position="2"/>
        <end position="325"/>
    </location>
</feature>
<dbReference type="GO" id="GO:0071949">
    <property type="term" value="F:FAD binding"/>
    <property type="evidence" value="ECO:0007669"/>
    <property type="project" value="InterPro"/>
</dbReference>
<evidence type="ECO:0000259" key="1">
    <source>
        <dbReference type="Pfam" id="PF01494"/>
    </source>
</evidence>
<protein>
    <submittedName>
        <fullName evidence="2">2-polyprenyl-6-methoxyphenol hydroxylase</fullName>
    </submittedName>
</protein>
<keyword evidence="3" id="KW-1185">Reference proteome</keyword>
<organism evidence="2 3">
    <name type="scientific">Actinopolyspora alba</name>
    <dbReference type="NCBI Taxonomy" id="673379"/>
    <lineage>
        <taxon>Bacteria</taxon>
        <taxon>Bacillati</taxon>
        <taxon>Actinomycetota</taxon>
        <taxon>Actinomycetes</taxon>
        <taxon>Actinopolysporales</taxon>
        <taxon>Actinopolysporaceae</taxon>
        <taxon>Actinopolyspora</taxon>
        <taxon>Actinopolyspora alba group</taxon>
    </lineage>
</organism>
<dbReference type="Gene3D" id="3.30.9.10">
    <property type="entry name" value="D-Amino Acid Oxidase, subunit A, domain 2"/>
    <property type="match status" value="1"/>
</dbReference>
<accession>A0A1I1VCG3</accession>
<dbReference type="PRINTS" id="PR00420">
    <property type="entry name" value="RNGMNOXGNASE"/>
</dbReference>
<dbReference type="Gene3D" id="3.50.50.60">
    <property type="entry name" value="FAD/NAD(P)-binding domain"/>
    <property type="match status" value="1"/>
</dbReference>
<gene>
    <name evidence="2" type="ORF">SAMN04487819_103264</name>
</gene>
<dbReference type="Pfam" id="PF01494">
    <property type="entry name" value="FAD_binding_3"/>
    <property type="match status" value="1"/>
</dbReference>
<reference evidence="3" key="1">
    <citation type="submission" date="2016-10" db="EMBL/GenBank/DDBJ databases">
        <authorList>
            <person name="Varghese N."/>
            <person name="Submissions S."/>
        </authorList>
    </citation>
    <scope>NUCLEOTIDE SEQUENCE [LARGE SCALE GENOMIC DNA]</scope>
    <source>
        <strain evidence="3">DSM 45004</strain>
    </source>
</reference>